<dbReference type="InterPro" id="IPR002328">
    <property type="entry name" value="ADH_Zn_CS"/>
</dbReference>
<accession>A0A381VEU0</accession>
<dbReference type="SUPFAM" id="SSF50129">
    <property type="entry name" value="GroES-like"/>
    <property type="match status" value="1"/>
</dbReference>
<evidence type="ECO:0000256" key="1">
    <source>
        <dbReference type="ARBA" id="ARBA00001947"/>
    </source>
</evidence>
<comment type="similarity">
    <text evidence="2">Belongs to the zinc-containing alcohol dehydrogenase family.</text>
</comment>
<reference evidence="7" key="1">
    <citation type="submission" date="2018-05" db="EMBL/GenBank/DDBJ databases">
        <authorList>
            <person name="Lanie J.A."/>
            <person name="Ng W.-L."/>
            <person name="Kazmierczak K.M."/>
            <person name="Andrzejewski T.M."/>
            <person name="Davidsen T.M."/>
            <person name="Wayne K.J."/>
            <person name="Tettelin H."/>
            <person name="Glass J.I."/>
            <person name="Rusch D."/>
            <person name="Podicherti R."/>
            <person name="Tsui H.-C.T."/>
            <person name="Winkler M.E."/>
        </authorList>
    </citation>
    <scope>NUCLEOTIDE SEQUENCE</scope>
</reference>
<evidence type="ECO:0000256" key="2">
    <source>
        <dbReference type="ARBA" id="ARBA00008072"/>
    </source>
</evidence>
<name>A0A381VEU0_9ZZZZ</name>
<protein>
    <recommendedName>
        <fullName evidence="6">Enoyl reductase (ER) domain-containing protein</fullName>
    </recommendedName>
</protein>
<dbReference type="SMART" id="SM00829">
    <property type="entry name" value="PKS_ER"/>
    <property type="match status" value="1"/>
</dbReference>
<dbReference type="GO" id="GO:0016491">
    <property type="term" value="F:oxidoreductase activity"/>
    <property type="evidence" value="ECO:0007669"/>
    <property type="project" value="UniProtKB-KW"/>
</dbReference>
<organism evidence="7">
    <name type="scientific">marine metagenome</name>
    <dbReference type="NCBI Taxonomy" id="408172"/>
    <lineage>
        <taxon>unclassified sequences</taxon>
        <taxon>metagenomes</taxon>
        <taxon>ecological metagenomes</taxon>
    </lineage>
</organism>
<dbReference type="InterPro" id="IPR013154">
    <property type="entry name" value="ADH-like_N"/>
</dbReference>
<evidence type="ECO:0000313" key="7">
    <source>
        <dbReference type="EMBL" id="SVA38694.1"/>
    </source>
</evidence>
<evidence type="ECO:0000256" key="5">
    <source>
        <dbReference type="ARBA" id="ARBA00023002"/>
    </source>
</evidence>
<dbReference type="GO" id="GO:0008270">
    <property type="term" value="F:zinc ion binding"/>
    <property type="evidence" value="ECO:0007669"/>
    <property type="project" value="InterPro"/>
</dbReference>
<dbReference type="InterPro" id="IPR013149">
    <property type="entry name" value="ADH-like_C"/>
</dbReference>
<dbReference type="InterPro" id="IPR011032">
    <property type="entry name" value="GroES-like_sf"/>
</dbReference>
<evidence type="ECO:0000256" key="4">
    <source>
        <dbReference type="ARBA" id="ARBA00022833"/>
    </source>
</evidence>
<keyword evidence="5" id="KW-0560">Oxidoreductase</keyword>
<dbReference type="PROSITE" id="PS00059">
    <property type="entry name" value="ADH_ZINC"/>
    <property type="match status" value="1"/>
</dbReference>
<feature type="domain" description="Enoyl reductase (ER)" evidence="6">
    <location>
        <begin position="4"/>
        <end position="335"/>
    </location>
</feature>
<keyword evidence="4" id="KW-0862">Zinc</keyword>
<dbReference type="SUPFAM" id="SSF51735">
    <property type="entry name" value="NAD(P)-binding Rossmann-fold domains"/>
    <property type="match status" value="1"/>
</dbReference>
<dbReference type="AlphaFoldDB" id="A0A381VEU0"/>
<sequence length="337" mass="34449">VDLGPPGPGEVRVAMEACGICHSDVLAIHGGIPEQPPLILGHETVGRIEATGPGVDLVVGQRVLLAWRNPCGTCRPCRRQGPAFCLRPVHADTAPVDADEAVLARAFGIGGMASHALVHVGQCVPVGDDLDPVPTSIVGCGVMTGYGSVVRTAAVETGDHVAVFGCGGVGTAAVVAASRAGAATVVAIDPDPDQRALAGRLGADLCLDPDDDVATTIRRATDGEGLDVAIEAAGHHDVLALAFRCLGVGGTVVQVGSPRPVDHLPIALPQLFLKRATITASIYGDTEPRVGVPELLDLYRSGELPLDEFVGGTIGLSEVPAWFAAPTSGRRTVVVPD</sequence>
<evidence type="ECO:0000259" key="6">
    <source>
        <dbReference type="SMART" id="SM00829"/>
    </source>
</evidence>
<dbReference type="InterPro" id="IPR036291">
    <property type="entry name" value="NAD(P)-bd_dom_sf"/>
</dbReference>
<dbReference type="PANTHER" id="PTHR43350">
    <property type="entry name" value="NAD-DEPENDENT ALCOHOL DEHYDROGENASE"/>
    <property type="match status" value="1"/>
</dbReference>
<dbReference type="Pfam" id="PF08240">
    <property type="entry name" value="ADH_N"/>
    <property type="match status" value="1"/>
</dbReference>
<gene>
    <name evidence="7" type="ORF">METZ01_LOCUS91548</name>
</gene>
<proteinExistence type="inferred from homology"/>
<dbReference type="Gene3D" id="3.90.180.10">
    <property type="entry name" value="Medium-chain alcohol dehydrogenases, catalytic domain"/>
    <property type="match status" value="1"/>
</dbReference>
<dbReference type="EMBL" id="UINC01008604">
    <property type="protein sequence ID" value="SVA38694.1"/>
    <property type="molecule type" value="Genomic_DNA"/>
</dbReference>
<dbReference type="Pfam" id="PF00107">
    <property type="entry name" value="ADH_zinc_N"/>
    <property type="match status" value="1"/>
</dbReference>
<keyword evidence="3" id="KW-0479">Metal-binding</keyword>
<dbReference type="PANTHER" id="PTHR43350:SF21">
    <property type="entry name" value="S-NITROSOMYCOTHIOL REDUCTASE MSCR"/>
    <property type="match status" value="1"/>
</dbReference>
<evidence type="ECO:0000256" key="3">
    <source>
        <dbReference type="ARBA" id="ARBA00022723"/>
    </source>
</evidence>
<comment type="cofactor">
    <cofactor evidence="1">
        <name>Zn(2+)</name>
        <dbReference type="ChEBI" id="CHEBI:29105"/>
    </cofactor>
</comment>
<feature type="non-terminal residue" evidence="7">
    <location>
        <position position="1"/>
    </location>
</feature>
<dbReference type="Gene3D" id="3.40.50.720">
    <property type="entry name" value="NAD(P)-binding Rossmann-like Domain"/>
    <property type="match status" value="1"/>
</dbReference>
<dbReference type="InterPro" id="IPR020843">
    <property type="entry name" value="ER"/>
</dbReference>